<keyword evidence="3" id="KW-1185">Reference proteome</keyword>
<evidence type="ECO:0000313" key="3">
    <source>
        <dbReference type="Proteomes" id="UP000198432"/>
    </source>
</evidence>
<protein>
    <recommendedName>
        <fullName evidence="4">SpoIIAA-like</fullName>
    </recommendedName>
</protein>
<proteinExistence type="predicted"/>
<sequence length="155" mass="17900">MKNIYFKNPFVSLYYDKALKIGGAEWQGELQGAEFREAVLLCLYLIDRFELKGWLGDNRKMKSVAPADLQWSMEVFVPQLVESPLLRLANLPSEHEENRQAIDSMVDKCNGSGQQLAIRNFEEKEEAMAWLQEPWEEEKERSSTQQKASQKNALS</sequence>
<feature type="compositionally biased region" description="Polar residues" evidence="1">
    <location>
        <begin position="143"/>
        <end position="155"/>
    </location>
</feature>
<accession>A0A239CPK1</accession>
<gene>
    <name evidence="2" type="ORF">SAMN06296052_103157</name>
</gene>
<evidence type="ECO:0008006" key="4">
    <source>
        <dbReference type="Google" id="ProtNLM"/>
    </source>
</evidence>
<organism evidence="2 3">
    <name type="scientific">Pontibacter ummariensis</name>
    <dbReference type="NCBI Taxonomy" id="1610492"/>
    <lineage>
        <taxon>Bacteria</taxon>
        <taxon>Pseudomonadati</taxon>
        <taxon>Bacteroidota</taxon>
        <taxon>Cytophagia</taxon>
        <taxon>Cytophagales</taxon>
        <taxon>Hymenobacteraceae</taxon>
        <taxon>Pontibacter</taxon>
    </lineage>
</organism>
<evidence type="ECO:0000313" key="2">
    <source>
        <dbReference type="EMBL" id="SNS21621.1"/>
    </source>
</evidence>
<dbReference type="EMBL" id="FZOQ01000003">
    <property type="protein sequence ID" value="SNS21621.1"/>
    <property type="molecule type" value="Genomic_DNA"/>
</dbReference>
<name>A0A239CPK1_9BACT</name>
<feature type="region of interest" description="Disordered" evidence="1">
    <location>
        <begin position="129"/>
        <end position="155"/>
    </location>
</feature>
<dbReference type="Proteomes" id="UP000198432">
    <property type="component" value="Unassembled WGS sequence"/>
</dbReference>
<dbReference type="AlphaFoldDB" id="A0A239CPK1"/>
<evidence type="ECO:0000256" key="1">
    <source>
        <dbReference type="SAM" id="MobiDB-lite"/>
    </source>
</evidence>
<dbReference type="RefSeq" id="WP_179222954.1">
    <property type="nucleotide sequence ID" value="NZ_FZOQ01000003.1"/>
</dbReference>
<reference evidence="3" key="1">
    <citation type="submission" date="2017-06" db="EMBL/GenBank/DDBJ databases">
        <authorList>
            <person name="Varghese N."/>
            <person name="Submissions S."/>
        </authorList>
    </citation>
    <scope>NUCLEOTIDE SEQUENCE [LARGE SCALE GENOMIC DNA]</scope>
    <source>
        <strain evidence="3">NKM1</strain>
    </source>
</reference>